<reference evidence="2" key="1">
    <citation type="submission" date="2021-02" db="EMBL/GenBank/DDBJ databases">
        <authorList>
            <person name="Nowell W R."/>
        </authorList>
    </citation>
    <scope>NUCLEOTIDE SEQUENCE</scope>
</reference>
<dbReference type="Proteomes" id="UP000663829">
    <property type="component" value="Unassembled WGS sequence"/>
</dbReference>
<comment type="caution">
    <text evidence="2">The sequence shown here is derived from an EMBL/GenBank/DDBJ whole genome shotgun (WGS) entry which is preliminary data.</text>
</comment>
<feature type="signal peptide" evidence="1">
    <location>
        <begin position="1"/>
        <end position="21"/>
    </location>
</feature>
<organism evidence="2 4">
    <name type="scientific">Didymodactylos carnosus</name>
    <dbReference type="NCBI Taxonomy" id="1234261"/>
    <lineage>
        <taxon>Eukaryota</taxon>
        <taxon>Metazoa</taxon>
        <taxon>Spiralia</taxon>
        <taxon>Gnathifera</taxon>
        <taxon>Rotifera</taxon>
        <taxon>Eurotatoria</taxon>
        <taxon>Bdelloidea</taxon>
        <taxon>Philodinida</taxon>
        <taxon>Philodinidae</taxon>
        <taxon>Didymodactylos</taxon>
    </lineage>
</organism>
<feature type="chain" id="PRO_5035609148" evidence="1">
    <location>
        <begin position="22"/>
        <end position="235"/>
    </location>
</feature>
<dbReference type="AlphaFoldDB" id="A0A816BZS0"/>
<dbReference type="EMBL" id="CAJOBC010106704">
    <property type="protein sequence ID" value="CAF4505000.1"/>
    <property type="molecule type" value="Genomic_DNA"/>
</dbReference>
<dbReference type="EMBL" id="CAJNOQ010039692">
    <property type="protein sequence ID" value="CAF1617259.1"/>
    <property type="molecule type" value="Genomic_DNA"/>
</dbReference>
<feature type="non-terminal residue" evidence="2">
    <location>
        <position position="1"/>
    </location>
</feature>
<keyword evidence="1" id="KW-0732">Signal</keyword>
<gene>
    <name evidence="2" type="ORF">GPM918_LOCUS43510</name>
    <name evidence="3" type="ORF">SRO942_LOCUS45023</name>
</gene>
<dbReference type="OrthoDB" id="10651321at2759"/>
<accession>A0A816BZS0</accession>
<sequence>LRGIVAHVLRYGWLIFRVVWLETDVLCIGINEDQPYTKLDRVFSNVTDLDIHGWIKSLDLLTIIGDIQRFIVLNRISCLTLNETCIDLLDELLMMTPKLICLKLLDIKALPHISQQLININELKLIFWKLSQWTDNCQVIFDFLQNLPSIEKFQTNLDQSEDAFCINVQKIINRLINVNELIIRCEKYQTRIHTNILENKLIENQKELENCLISSYPKINKFKFINDKLYIQIQN</sequence>
<evidence type="ECO:0000313" key="4">
    <source>
        <dbReference type="Proteomes" id="UP000663829"/>
    </source>
</evidence>
<keyword evidence="4" id="KW-1185">Reference proteome</keyword>
<evidence type="ECO:0000313" key="2">
    <source>
        <dbReference type="EMBL" id="CAF1617259.1"/>
    </source>
</evidence>
<protein>
    <submittedName>
        <fullName evidence="2">Uncharacterized protein</fullName>
    </submittedName>
</protein>
<name>A0A816BZS0_9BILA</name>
<proteinExistence type="predicted"/>
<evidence type="ECO:0000313" key="3">
    <source>
        <dbReference type="EMBL" id="CAF4505000.1"/>
    </source>
</evidence>
<evidence type="ECO:0000256" key="1">
    <source>
        <dbReference type="SAM" id="SignalP"/>
    </source>
</evidence>
<dbReference type="Proteomes" id="UP000681722">
    <property type="component" value="Unassembled WGS sequence"/>
</dbReference>